<feature type="transmembrane region" description="Helical" evidence="9">
    <location>
        <begin position="247"/>
        <end position="270"/>
    </location>
</feature>
<sequence length="304" mass="35083">MENTSFEAENMTRDTAHNITMQREEFTSFEIFVFCIFFATSVVGLVGNGLVIFLTGCRMKTTVNSIWFINLAIADFIFLLSLIGHLVIVSVLDRWNSEFMIHILFMLLPLGLFTNNFFLVVISLDRCVCTWMVVWAKNKRTLLKARIICIIVWVLSISCSIPFFKDITYMITYEFIVGFLIPLLIIVTSYIAIGVRINRLKMGKHLKSYHVIITVTLVFFICWFPYYVCLFYSITAVGNNRSASDQYIFKIVSIYLVCLNSCLNTILYVFMCDEYKKKLKQSLLLVLETAFAEDHLDFKADAKG</sequence>
<reference evidence="11" key="1">
    <citation type="submission" date="2025-08" db="UniProtKB">
        <authorList>
            <consortium name="Ensembl"/>
        </authorList>
    </citation>
    <scope>IDENTIFICATION</scope>
</reference>
<reference evidence="11" key="2">
    <citation type="submission" date="2025-09" db="UniProtKB">
        <authorList>
            <consortium name="Ensembl"/>
        </authorList>
    </citation>
    <scope>IDENTIFICATION</scope>
</reference>
<evidence type="ECO:0000256" key="1">
    <source>
        <dbReference type="ARBA" id="ARBA00004141"/>
    </source>
</evidence>
<evidence type="ECO:0000256" key="2">
    <source>
        <dbReference type="ARBA" id="ARBA00022692"/>
    </source>
</evidence>
<dbReference type="GO" id="GO:0007204">
    <property type="term" value="P:positive regulation of cytosolic calcium ion concentration"/>
    <property type="evidence" value="ECO:0007669"/>
    <property type="project" value="TreeGrafter"/>
</dbReference>
<keyword evidence="2 9" id="KW-0812">Transmembrane</keyword>
<dbReference type="FunCoup" id="A0A672JZV5">
    <property type="interactions" value="3"/>
</dbReference>
<dbReference type="OMA" id="ENNNWIL"/>
<evidence type="ECO:0000256" key="7">
    <source>
        <dbReference type="ARBA" id="ARBA00023224"/>
    </source>
</evidence>
<dbReference type="GO" id="GO:0004930">
    <property type="term" value="F:G protein-coupled receptor activity"/>
    <property type="evidence" value="ECO:0007669"/>
    <property type="project" value="UniProtKB-KW"/>
</dbReference>
<evidence type="ECO:0000256" key="9">
    <source>
        <dbReference type="SAM" id="Phobius"/>
    </source>
</evidence>
<keyword evidence="3 9" id="KW-1133">Transmembrane helix</keyword>
<dbReference type="InterPro" id="IPR017452">
    <property type="entry name" value="GPCR_Rhodpsn_7TM"/>
</dbReference>
<name>A0A672JZV5_SINGR</name>
<protein>
    <recommendedName>
        <fullName evidence="10">G-protein coupled receptors family 1 profile domain-containing protein</fullName>
    </recommendedName>
</protein>
<organism evidence="11 12">
    <name type="scientific">Sinocyclocheilus grahami</name>
    <name type="common">Dianchi golden-line fish</name>
    <name type="synonym">Barbus grahami</name>
    <dbReference type="NCBI Taxonomy" id="75366"/>
    <lineage>
        <taxon>Eukaryota</taxon>
        <taxon>Metazoa</taxon>
        <taxon>Chordata</taxon>
        <taxon>Craniata</taxon>
        <taxon>Vertebrata</taxon>
        <taxon>Euteleostomi</taxon>
        <taxon>Actinopterygii</taxon>
        <taxon>Neopterygii</taxon>
        <taxon>Teleostei</taxon>
        <taxon>Ostariophysi</taxon>
        <taxon>Cypriniformes</taxon>
        <taxon>Cyprinidae</taxon>
        <taxon>Cyprininae</taxon>
        <taxon>Sinocyclocheilus</taxon>
    </lineage>
</organism>
<dbReference type="GO" id="GO:0005886">
    <property type="term" value="C:plasma membrane"/>
    <property type="evidence" value="ECO:0007669"/>
    <property type="project" value="TreeGrafter"/>
</dbReference>
<keyword evidence="4" id="KW-0297">G-protein coupled receptor</keyword>
<evidence type="ECO:0000259" key="10">
    <source>
        <dbReference type="PROSITE" id="PS50262"/>
    </source>
</evidence>
<dbReference type="AlphaFoldDB" id="A0A672JZV5"/>
<evidence type="ECO:0000256" key="3">
    <source>
        <dbReference type="ARBA" id="ARBA00022989"/>
    </source>
</evidence>
<feature type="transmembrane region" description="Helical" evidence="9">
    <location>
        <begin position="100"/>
        <end position="124"/>
    </location>
</feature>
<dbReference type="PROSITE" id="PS50262">
    <property type="entry name" value="G_PROTEIN_RECEP_F1_2"/>
    <property type="match status" value="1"/>
</dbReference>
<dbReference type="Proteomes" id="UP000472262">
    <property type="component" value="Unassembled WGS sequence"/>
</dbReference>
<dbReference type="PANTHER" id="PTHR24225:SF68">
    <property type="entry name" value="C3A ANAPHYLATOXIN CHEMOTACTIC RECEPTOR-LIKE-RELATED"/>
    <property type="match status" value="1"/>
</dbReference>
<dbReference type="SUPFAM" id="SSF81321">
    <property type="entry name" value="Family A G protein-coupled receptor-like"/>
    <property type="match status" value="1"/>
</dbReference>
<feature type="transmembrane region" description="Helical" evidence="9">
    <location>
        <begin position="31"/>
        <end position="54"/>
    </location>
</feature>
<comment type="subcellular location">
    <subcellularLocation>
        <location evidence="1">Membrane</location>
        <topology evidence="1">Multi-pass membrane protein</topology>
    </subcellularLocation>
</comment>
<evidence type="ECO:0000256" key="6">
    <source>
        <dbReference type="ARBA" id="ARBA00023170"/>
    </source>
</evidence>
<keyword evidence="12" id="KW-1185">Reference proteome</keyword>
<evidence type="ECO:0000313" key="11">
    <source>
        <dbReference type="Ensembl" id="ENSSGRP00000001806.1"/>
    </source>
</evidence>
<dbReference type="PANTHER" id="PTHR24225">
    <property type="entry name" value="CHEMOTACTIC RECEPTOR"/>
    <property type="match status" value="1"/>
</dbReference>
<dbReference type="Gene3D" id="1.20.1070.10">
    <property type="entry name" value="Rhodopsin 7-helix transmembrane proteins"/>
    <property type="match status" value="2"/>
</dbReference>
<dbReference type="InterPro" id="IPR000276">
    <property type="entry name" value="GPCR_Rhodpsn"/>
</dbReference>
<keyword evidence="5 9" id="KW-0472">Membrane</keyword>
<dbReference type="GO" id="GO:0006954">
    <property type="term" value="P:inflammatory response"/>
    <property type="evidence" value="ECO:0007669"/>
    <property type="project" value="TreeGrafter"/>
</dbReference>
<dbReference type="GO" id="GO:0007200">
    <property type="term" value="P:phospholipase C-activating G protein-coupled receptor signaling pathway"/>
    <property type="evidence" value="ECO:0007669"/>
    <property type="project" value="TreeGrafter"/>
</dbReference>
<dbReference type="GO" id="GO:0004875">
    <property type="term" value="F:complement receptor activity"/>
    <property type="evidence" value="ECO:0007669"/>
    <property type="project" value="TreeGrafter"/>
</dbReference>
<comment type="similarity">
    <text evidence="8">Belongs to the chemokine-like receptor (CMKLR) family.</text>
</comment>
<keyword evidence="7" id="KW-0807">Transducer</keyword>
<proteinExistence type="inferred from homology"/>
<feature type="transmembrane region" description="Helical" evidence="9">
    <location>
        <begin position="145"/>
        <end position="164"/>
    </location>
</feature>
<accession>A0A672JZV5</accession>
<feature type="transmembrane region" description="Helical" evidence="9">
    <location>
        <begin position="66"/>
        <end position="88"/>
    </location>
</feature>
<evidence type="ECO:0000256" key="5">
    <source>
        <dbReference type="ARBA" id="ARBA00023136"/>
    </source>
</evidence>
<feature type="transmembrane region" description="Helical" evidence="9">
    <location>
        <begin position="209"/>
        <end position="235"/>
    </location>
</feature>
<evidence type="ECO:0000313" key="12">
    <source>
        <dbReference type="Proteomes" id="UP000472262"/>
    </source>
</evidence>
<dbReference type="InParanoid" id="A0A672JZV5"/>
<dbReference type="Ensembl" id="ENSSGRT00000001956.1">
    <property type="protein sequence ID" value="ENSSGRP00000001806.1"/>
    <property type="gene ID" value="ENSSGRG00000001040.1"/>
</dbReference>
<dbReference type="PRINTS" id="PR00526">
    <property type="entry name" value="FMETLEUPHER"/>
</dbReference>
<evidence type="ECO:0000256" key="4">
    <source>
        <dbReference type="ARBA" id="ARBA00023040"/>
    </source>
</evidence>
<dbReference type="InterPro" id="IPR000826">
    <property type="entry name" value="Formyl_rcpt-rel"/>
</dbReference>
<dbReference type="PRINTS" id="PR00237">
    <property type="entry name" value="GPCRRHODOPSN"/>
</dbReference>
<feature type="domain" description="G-protein coupled receptors family 1 profile" evidence="10">
    <location>
        <begin position="47"/>
        <end position="268"/>
    </location>
</feature>
<keyword evidence="6" id="KW-0675">Receptor</keyword>
<feature type="transmembrane region" description="Helical" evidence="9">
    <location>
        <begin position="176"/>
        <end position="197"/>
    </location>
</feature>
<evidence type="ECO:0000256" key="8">
    <source>
        <dbReference type="ARBA" id="ARBA00025736"/>
    </source>
</evidence>
<dbReference type="Pfam" id="PF00001">
    <property type="entry name" value="7tm_1"/>
    <property type="match status" value="2"/>
</dbReference>